<comment type="caution">
    <text evidence="6">The sequence shown here is derived from an EMBL/GenBank/DDBJ whole genome shotgun (WGS) entry which is preliminary data.</text>
</comment>
<feature type="binding site" evidence="5">
    <location>
        <position position="326"/>
    </location>
    <ligand>
        <name>a divalent metal cation</name>
        <dbReference type="ChEBI" id="CHEBI:60240"/>
        <label>1</label>
    </ligand>
</feature>
<organism evidence="6 7">
    <name type="scientific">Muiribacterium halophilum</name>
    <dbReference type="NCBI Taxonomy" id="2053465"/>
    <lineage>
        <taxon>Bacteria</taxon>
        <taxon>Candidatus Muiribacteriota</taxon>
        <taxon>Candidatus Muiribacteriia</taxon>
        <taxon>Candidatus Muiribacteriales</taxon>
        <taxon>Candidatus Muiribacteriaceae</taxon>
        <taxon>Candidatus Muiribacterium</taxon>
    </lineage>
</organism>
<dbReference type="AlphaFoldDB" id="A0A2N5ZAS8"/>
<dbReference type="Gene3D" id="3.40.1390.30">
    <property type="entry name" value="NIF3 (NGG1p interacting factor 3)-like"/>
    <property type="match status" value="1"/>
</dbReference>
<dbReference type="GO" id="GO:0005737">
    <property type="term" value="C:cytoplasm"/>
    <property type="evidence" value="ECO:0007669"/>
    <property type="project" value="TreeGrafter"/>
</dbReference>
<dbReference type="PIRSF" id="PIRSF037489">
    <property type="entry name" value="UCP037489_NIF3_YqfO"/>
    <property type="match status" value="1"/>
</dbReference>
<feature type="binding site" evidence="5">
    <location>
        <position position="330"/>
    </location>
    <ligand>
        <name>a divalent metal cation</name>
        <dbReference type="ChEBI" id="CHEBI:60240"/>
        <label>1</label>
    </ligand>
</feature>
<evidence type="ECO:0000256" key="1">
    <source>
        <dbReference type="ARBA" id="ARBA00006964"/>
    </source>
</evidence>
<dbReference type="FunFam" id="3.30.70.120:FF:000006">
    <property type="entry name" value="GTP cyclohydrolase 1 type 2 homolog"/>
    <property type="match status" value="1"/>
</dbReference>
<dbReference type="GO" id="GO:0046872">
    <property type="term" value="F:metal ion binding"/>
    <property type="evidence" value="ECO:0007669"/>
    <property type="project" value="UniProtKB-UniRule"/>
</dbReference>
<evidence type="ECO:0000313" key="6">
    <source>
        <dbReference type="EMBL" id="PLX15729.1"/>
    </source>
</evidence>
<feature type="binding site" evidence="5">
    <location>
        <position position="102"/>
    </location>
    <ligand>
        <name>a divalent metal cation</name>
        <dbReference type="ChEBI" id="CHEBI:60240"/>
        <label>1</label>
    </ligand>
</feature>
<name>A0A2N5ZAS8_MUIH1</name>
<evidence type="ECO:0000256" key="5">
    <source>
        <dbReference type="PIRSR" id="PIRSR602678-1"/>
    </source>
</evidence>
<feature type="binding site" evidence="5">
    <location>
        <position position="66"/>
    </location>
    <ligand>
        <name>a divalent metal cation</name>
        <dbReference type="ChEBI" id="CHEBI:60240"/>
        <label>1</label>
    </ligand>
</feature>
<evidence type="ECO:0000256" key="3">
    <source>
        <dbReference type="ARBA" id="ARBA00022723"/>
    </source>
</evidence>
<dbReference type="InterPro" id="IPR017221">
    <property type="entry name" value="DUF34/NIF3_bac"/>
</dbReference>
<reference evidence="6 7" key="1">
    <citation type="submission" date="2017-11" db="EMBL/GenBank/DDBJ databases">
        <title>Genome-resolved metagenomics identifies genetic mobility, metabolic interactions, and unexpected diversity in perchlorate-reducing communities.</title>
        <authorList>
            <person name="Barnum T.P."/>
            <person name="Figueroa I.A."/>
            <person name="Carlstrom C.I."/>
            <person name="Lucas L.N."/>
            <person name="Engelbrektson A.L."/>
            <person name="Coates J.D."/>
        </authorList>
    </citation>
    <scope>NUCLEOTIDE SEQUENCE [LARGE SCALE GENOMIC DNA]</scope>
    <source>
        <strain evidence="6">BM706</strain>
    </source>
</reference>
<dbReference type="PANTHER" id="PTHR13799">
    <property type="entry name" value="NGG1 INTERACTING FACTOR 3"/>
    <property type="match status" value="1"/>
</dbReference>
<dbReference type="EMBL" id="PKTG01000130">
    <property type="protein sequence ID" value="PLX15729.1"/>
    <property type="molecule type" value="Genomic_DNA"/>
</dbReference>
<dbReference type="NCBIfam" id="TIGR00486">
    <property type="entry name" value="YbgI_SA1388"/>
    <property type="match status" value="1"/>
</dbReference>
<keyword evidence="3 4" id="KW-0479">Metal-binding</keyword>
<dbReference type="InterPro" id="IPR036069">
    <property type="entry name" value="DUF34/NIF3_sf"/>
</dbReference>
<accession>A0A2N5ZAS8</accession>
<evidence type="ECO:0000256" key="4">
    <source>
        <dbReference type="PIRNR" id="PIRNR037489"/>
    </source>
</evidence>
<dbReference type="Pfam" id="PF01784">
    <property type="entry name" value="DUF34_NIF3"/>
    <property type="match status" value="1"/>
</dbReference>
<protein>
    <recommendedName>
        <fullName evidence="2 4">GTP cyclohydrolase 1 type 2 homolog</fullName>
    </recommendedName>
</protein>
<dbReference type="Proteomes" id="UP000234857">
    <property type="component" value="Unassembled WGS sequence"/>
</dbReference>
<dbReference type="InterPro" id="IPR015867">
    <property type="entry name" value="N-reg_PII/ATP_PRibTrfase_C"/>
</dbReference>
<dbReference type="InterPro" id="IPR002678">
    <property type="entry name" value="DUF34/NIF3"/>
</dbReference>
<proteinExistence type="inferred from homology"/>
<dbReference type="SUPFAM" id="SSF102705">
    <property type="entry name" value="NIF3 (NGG1p interacting factor 3)-like"/>
    <property type="match status" value="1"/>
</dbReference>
<comment type="similarity">
    <text evidence="1 4">Belongs to the GTP cyclohydrolase I type 2/NIF3 family.</text>
</comment>
<evidence type="ECO:0000256" key="2">
    <source>
        <dbReference type="ARBA" id="ARBA00022112"/>
    </source>
</evidence>
<evidence type="ECO:0000313" key="7">
    <source>
        <dbReference type="Proteomes" id="UP000234857"/>
    </source>
</evidence>
<dbReference type="FunFam" id="3.40.1390.30:FF:000001">
    <property type="entry name" value="GTP cyclohydrolase 1 type 2"/>
    <property type="match status" value="1"/>
</dbReference>
<feature type="binding site" evidence="5">
    <location>
        <position position="65"/>
    </location>
    <ligand>
        <name>a divalent metal cation</name>
        <dbReference type="ChEBI" id="CHEBI:60240"/>
        <label>1</label>
    </ligand>
</feature>
<gene>
    <name evidence="6" type="ORF">C0601_12180</name>
</gene>
<dbReference type="PANTHER" id="PTHR13799:SF14">
    <property type="entry name" value="GTP CYCLOHYDROLASE 1 TYPE 2 HOMOLOG"/>
    <property type="match status" value="1"/>
</dbReference>
<sequence length="365" mass="41732">MIKVKNIFNIINSEMPFRTSESWDNTGLLVGDMEQEIQKVLISLEFTQDVLNEAIEKNIDLIITHHPVIFGKITRFTRQSNLLLFEAMKNNISIICAHTNADKRFYKDFFPDVLRSYVKRLDLFDAVDAEKLYKIVVFVPEKDTENVRKAMFDKGAGHIGEYSKCSFNVSGIGTFTPQEGTDPHIGEIGKDEEVKEIRVETICKETNLNSVIDQMIKEHPYEEVAYDVYELKRKGDKSGFGVLTSLKEEMSLLEIAKLLKNDYPMIKISGNKDKKIKKLVYCNGSGASMLRKATRIKADLFISGDLKYHDAQESLKDGLCLIDIGHYGTEKVFMNLMYDFLNSKETLDKIDLKISDKMGPVYWSV</sequence>
<dbReference type="Gene3D" id="3.30.70.120">
    <property type="match status" value="1"/>
</dbReference>